<keyword evidence="3" id="KW-1185">Reference proteome</keyword>
<gene>
    <name evidence="2" type="ORF">H5P28_02105</name>
</gene>
<proteinExistence type="predicted"/>
<dbReference type="EMBL" id="JACHVB010000012">
    <property type="protein sequence ID" value="MBC2593044.1"/>
    <property type="molecule type" value="Genomic_DNA"/>
</dbReference>
<comment type="caution">
    <text evidence="2">The sequence shown here is derived from an EMBL/GenBank/DDBJ whole genome shotgun (WGS) entry which is preliminary data.</text>
</comment>
<organism evidence="2 3">
    <name type="scientific">Ruficoccus amylovorans</name>
    <dbReference type="NCBI Taxonomy" id="1804625"/>
    <lineage>
        <taxon>Bacteria</taxon>
        <taxon>Pseudomonadati</taxon>
        <taxon>Verrucomicrobiota</taxon>
        <taxon>Opitutia</taxon>
        <taxon>Puniceicoccales</taxon>
        <taxon>Cerasicoccaceae</taxon>
        <taxon>Ruficoccus</taxon>
    </lineage>
</organism>
<name>A0A842HBV1_9BACT</name>
<accession>A0A842HBV1</accession>
<evidence type="ECO:0000313" key="3">
    <source>
        <dbReference type="Proteomes" id="UP000546464"/>
    </source>
</evidence>
<dbReference type="AlphaFoldDB" id="A0A842HBV1"/>
<dbReference type="RefSeq" id="WP_185674043.1">
    <property type="nucleotide sequence ID" value="NZ_JACHVB010000012.1"/>
</dbReference>
<protein>
    <submittedName>
        <fullName evidence="2">Uncharacterized protein</fullName>
    </submittedName>
</protein>
<feature type="region of interest" description="Disordered" evidence="1">
    <location>
        <begin position="56"/>
        <end position="90"/>
    </location>
</feature>
<reference evidence="2 3" key="1">
    <citation type="submission" date="2020-07" db="EMBL/GenBank/DDBJ databases">
        <authorList>
            <person name="Feng X."/>
        </authorList>
    </citation>
    <scope>NUCLEOTIDE SEQUENCE [LARGE SCALE GENOMIC DNA]</scope>
    <source>
        <strain evidence="2 3">JCM31066</strain>
    </source>
</reference>
<dbReference type="Proteomes" id="UP000546464">
    <property type="component" value="Unassembled WGS sequence"/>
</dbReference>
<evidence type="ECO:0000313" key="2">
    <source>
        <dbReference type="EMBL" id="MBC2593044.1"/>
    </source>
</evidence>
<evidence type="ECO:0000256" key="1">
    <source>
        <dbReference type="SAM" id="MobiDB-lite"/>
    </source>
</evidence>
<sequence length="90" mass="9402">MRSPKTTTVAILAIIAGAAKALYSLLAGEGIPNTEDIVLVLSGVGFLFARDNDRTDAESGAQVAEQNRSIKKSQKTDSPAKGTLPHGPRP</sequence>